<protein>
    <submittedName>
        <fullName evidence="3">Uncharacterized protein</fullName>
    </submittedName>
</protein>
<feature type="transmembrane region" description="Helical" evidence="2">
    <location>
        <begin position="45"/>
        <end position="65"/>
    </location>
</feature>
<gene>
    <name evidence="3" type="ORF">GCM10017581_020060</name>
</gene>
<reference evidence="3" key="2">
    <citation type="submission" date="2023-01" db="EMBL/GenBank/DDBJ databases">
        <authorList>
            <person name="Sun Q."/>
            <person name="Evtushenko L."/>
        </authorList>
    </citation>
    <scope>NUCLEOTIDE SEQUENCE</scope>
    <source>
        <strain evidence="3">VKM Ac-1321</strain>
    </source>
</reference>
<evidence type="ECO:0000313" key="4">
    <source>
        <dbReference type="Proteomes" id="UP001143480"/>
    </source>
</evidence>
<comment type="caution">
    <text evidence="3">The sequence shown here is derived from an EMBL/GenBank/DDBJ whole genome shotgun (WGS) entry which is preliminary data.</text>
</comment>
<dbReference type="Gene3D" id="1.10.287.1490">
    <property type="match status" value="1"/>
</dbReference>
<keyword evidence="1" id="KW-0175">Coiled coil</keyword>
<evidence type="ECO:0000313" key="3">
    <source>
        <dbReference type="EMBL" id="GLL00266.1"/>
    </source>
</evidence>
<name>A0A9W6NKM3_9ACTN</name>
<feature type="transmembrane region" description="Helical" evidence="2">
    <location>
        <begin position="132"/>
        <end position="153"/>
    </location>
</feature>
<keyword evidence="2" id="KW-1133">Transmembrane helix</keyword>
<evidence type="ECO:0000256" key="2">
    <source>
        <dbReference type="SAM" id="Phobius"/>
    </source>
</evidence>
<dbReference type="Proteomes" id="UP001143480">
    <property type="component" value="Unassembled WGS sequence"/>
</dbReference>
<dbReference type="EMBL" id="BSFP01000007">
    <property type="protein sequence ID" value="GLL00266.1"/>
    <property type="molecule type" value="Genomic_DNA"/>
</dbReference>
<keyword evidence="4" id="KW-1185">Reference proteome</keyword>
<proteinExistence type="predicted"/>
<organism evidence="3 4">
    <name type="scientific">Dactylosporangium matsuzakiense</name>
    <dbReference type="NCBI Taxonomy" id="53360"/>
    <lineage>
        <taxon>Bacteria</taxon>
        <taxon>Bacillati</taxon>
        <taxon>Actinomycetota</taxon>
        <taxon>Actinomycetes</taxon>
        <taxon>Micromonosporales</taxon>
        <taxon>Micromonosporaceae</taxon>
        <taxon>Dactylosporangium</taxon>
    </lineage>
</organism>
<keyword evidence="2" id="KW-0472">Membrane</keyword>
<accession>A0A9W6NKM3</accession>
<keyword evidence="2" id="KW-0812">Transmembrane</keyword>
<dbReference type="AlphaFoldDB" id="A0A9W6NKM3"/>
<feature type="transmembrane region" description="Helical" evidence="2">
    <location>
        <begin position="21"/>
        <end position="39"/>
    </location>
</feature>
<feature type="transmembrane region" description="Helical" evidence="2">
    <location>
        <begin position="106"/>
        <end position="126"/>
    </location>
</feature>
<sequence>MPGWRPYRTLYDMRGTKWWSVVVVGAAMVLLFAWLGKLAGVSMELLWTVAAAFAALTWTVILVSGPWNLYFGARQVVAEIAISRERGIAVKEGHEAEARRIAGRMLVFAIGGHITTATIAAVAGAVTGRVVGYYVAGFYLLTILLRPAAAYFAHLRHRIAVMTREVTHPREDVVTLRQDVKQLQDQVTALQQQAQEAHTTADTDRTAARQRDDALRTSIDRMIRRIDEAVDGISDHQDLIKGLRALTRMLKTDPD</sequence>
<evidence type="ECO:0000256" key="1">
    <source>
        <dbReference type="SAM" id="Coils"/>
    </source>
</evidence>
<feature type="coiled-coil region" evidence="1">
    <location>
        <begin position="173"/>
        <end position="200"/>
    </location>
</feature>
<reference evidence="3" key="1">
    <citation type="journal article" date="2014" name="Int. J. Syst. Evol. Microbiol.">
        <title>Complete genome sequence of Corynebacterium casei LMG S-19264T (=DSM 44701T), isolated from a smear-ripened cheese.</title>
        <authorList>
            <consortium name="US DOE Joint Genome Institute (JGI-PGF)"/>
            <person name="Walter F."/>
            <person name="Albersmeier A."/>
            <person name="Kalinowski J."/>
            <person name="Ruckert C."/>
        </authorList>
    </citation>
    <scope>NUCLEOTIDE SEQUENCE</scope>
    <source>
        <strain evidence="3">VKM Ac-1321</strain>
    </source>
</reference>